<reference evidence="7" key="1">
    <citation type="submission" date="2023-03" db="EMBL/GenBank/DDBJ databases">
        <title>Actinoallomurus iriomotensis NBRC 103684.</title>
        <authorList>
            <person name="Ichikawa N."/>
            <person name="Sato H."/>
            <person name="Tonouchi N."/>
        </authorList>
    </citation>
    <scope>NUCLEOTIDE SEQUENCE</scope>
    <source>
        <strain evidence="7">NBRC 103684</strain>
    </source>
</reference>
<dbReference type="InterPro" id="IPR036271">
    <property type="entry name" value="Tet_transcr_reg_TetR-rel_C_sf"/>
</dbReference>
<sequence>MATLDAEDHSACGGAFRPTYAAPVTSTEPAAPTPRRRRGRPGYDQPAILRAAVELFNRKGYDATSVGDLARELGLTKPAIYHHVTSKEQLLGQALDDALDELTAAVTEASRERAGTTAYERLRAMVRRSVEVLVAHQPSVTLLLRVRGNSEVELAALERRRWLDDRLAALVADAVAEGALRDDVPPKLVSRLLFGMVNSLVEWYRADGAYDPATVADAIITIAFDGLARYEP</sequence>
<dbReference type="InterPro" id="IPR009057">
    <property type="entry name" value="Homeodomain-like_sf"/>
</dbReference>
<proteinExistence type="predicted"/>
<evidence type="ECO:0000256" key="1">
    <source>
        <dbReference type="ARBA" id="ARBA00023015"/>
    </source>
</evidence>
<dbReference type="PROSITE" id="PS50977">
    <property type="entry name" value="HTH_TETR_2"/>
    <property type="match status" value="1"/>
</dbReference>
<keyword evidence="1" id="KW-0805">Transcription regulation</keyword>
<evidence type="ECO:0000259" key="6">
    <source>
        <dbReference type="PROSITE" id="PS50977"/>
    </source>
</evidence>
<evidence type="ECO:0000313" key="8">
    <source>
        <dbReference type="Proteomes" id="UP001165074"/>
    </source>
</evidence>
<organism evidence="7 8">
    <name type="scientific">Actinoallomurus iriomotensis</name>
    <dbReference type="NCBI Taxonomy" id="478107"/>
    <lineage>
        <taxon>Bacteria</taxon>
        <taxon>Bacillati</taxon>
        <taxon>Actinomycetota</taxon>
        <taxon>Actinomycetes</taxon>
        <taxon>Streptosporangiales</taxon>
        <taxon>Thermomonosporaceae</taxon>
        <taxon>Actinoallomurus</taxon>
    </lineage>
</organism>
<accession>A0A9W6S182</accession>
<keyword evidence="3" id="KW-0804">Transcription</keyword>
<dbReference type="PRINTS" id="PR00455">
    <property type="entry name" value="HTHTETR"/>
</dbReference>
<gene>
    <name evidence="7" type="ORF">Airi02_031730</name>
</gene>
<dbReference type="GO" id="GO:0000976">
    <property type="term" value="F:transcription cis-regulatory region binding"/>
    <property type="evidence" value="ECO:0007669"/>
    <property type="project" value="TreeGrafter"/>
</dbReference>
<dbReference type="PANTHER" id="PTHR30055:SF234">
    <property type="entry name" value="HTH-TYPE TRANSCRIPTIONAL REGULATOR BETI"/>
    <property type="match status" value="1"/>
</dbReference>
<feature type="DNA-binding region" description="H-T-H motif" evidence="4">
    <location>
        <begin position="65"/>
        <end position="84"/>
    </location>
</feature>
<feature type="domain" description="HTH tetR-type" evidence="6">
    <location>
        <begin position="42"/>
        <end position="102"/>
    </location>
</feature>
<keyword evidence="2 4" id="KW-0238">DNA-binding</keyword>
<dbReference type="Proteomes" id="UP001165074">
    <property type="component" value="Unassembled WGS sequence"/>
</dbReference>
<dbReference type="PANTHER" id="PTHR30055">
    <property type="entry name" value="HTH-TYPE TRANSCRIPTIONAL REGULATOR RUTR"/>
    <property type="match status" value="1"/>
</dbReference>
<evidence type="ECO:0000256" key="3">
    <source>
        <dbReference type="ARBA" id="ARBA00023163"/>
    </source>
</evidence>
<evidence type="ECO:0000256" key="4">
    <source>
        <dbReference type="PROSITE-ProRule" id="PRU00335"/>
    </source>
</evidence>
<dbReference type="SUPFAM" id="SSF48498">
    <property type="entry name" value="Tetracyclin repressor-like, C-terminal domain"/>
    <property type="match status" value="1"/>
</dbReference>
<dbReference type="Gene3D" id="1.10.357.10">
    <property type="entry name" value="Tetracycline Repressor, domain 2"/>
    <property type="match status" value="1"/>
</dbReference>
<dbReference type="Pfam" id="PF00440">
    <property type="entry name" value="TetR_N"/>
    <property type="match status" value="1"/>
</dbReference>
<dbReference type="InterPro" id="IPR050109">
    <property type="entry name" value="HTH-type_TetR-like_transc_reg"/>
</dbReference>
<dbReference type="InterPro" id="IPR023772">
    <property type="entry name" value="DNA-bd_HTH_TetR-type_CS"/>
</dbReference>
<dbReference type="InterPro" id="IPR041490">
    <property type="entry name" value="KstR2_TetR_C"/>
</dbReference>
<dbReference type="SUPFAM" id="SSF46689">
    <property type="entry name" value="Homeodomain-like"/>
    <property type="match status" value="1"/>
</dbReference>
<dbReference type="PROSITE" id="PS01081">
    <property type="entry name" value="HTH_TETR_1"/>
    <property type="match status" value="1"/>
</dbReference>
<dbReference type="GO" id="GO:0003700">
    <property type="term" value="F:DNA-binding transcription factor activity"/>
    <property type="evidence" value="ECO:0007669"/>
    <property type="project" value="TreeGrafter"/>
</dbReference>
<keyword evidence="8" id="KW-1185">Reference proteome</keyword>
<dbReference type="AlphaFoldDB" id="A0A9W6S182"/>
<evidence type="ECO:0000256" key="2">
    <source>
        <dbReference type="ARBA" id="ARBA00023125"/>
    </source>
</evidence>
<dbReference type="Pfam" id="PF17932">
    <property type="entry name" value="TetR_C_24"/>
    <property type="match status" value="1"/>
</dbReference>
<dbReference type="InterPro" id="IPR001647">
    <property type="entry name" value="HTH_TetR"/>
</dbReference>
<comment type="caution">
    <text evidence="7">The sequence shown here is derived from an EMBL/GenBank/DDBJ whole genome shotgun (WGS) entry which is preliminary data.</text>
</comment>
<name>A0A9W6S182_9ACTN</name>
<evidence type="ECO:0000256" key="5">
    <source>
        <dbReference type="SAM" id="MobiDB-lite"/>
    </source>
</evidence>
<protein>
    <submittedName>
        <fullName evidence="7">TetR family transcriptional regulator</fullName>
    </submittedName>
</protein>
<dbReference type="Gene3D" id="1.10.10.60">
    <property type="entry name" value="Homeodomain-like"/>
    <property type="match status" value="1"/>
</dbReference>
<feature type="region of interest" description="Disordered" evidence="5">
    <location>
        <begin position="15"/>
        <end position="44"/>
    </location>
</feature>
<dbReference type="EMBL" id="BSTK01000004">
    <property type="protein sequence ID" value="GLY85244.1"/>
    <property type="molecule type" value="Genomic_DNA"/>
</dbReference>
<evidence type="ECO:0000313" key="7">
    <source>
        <dbReference type="EMBL" id="GLY85244.1"/>
    </source>
</evidence>